<accession>A0ABP1I404</accession>
<dbReference type="Pfam" id="PF00083">
    <property type="entry name" value="Sugar_tr"/>
    <property type="match status" value="1"/>
</dbReference>
<dbReference type="Proteomes" id="UP001642409">
    <property type="component" value="Unassembled WGS sequence"/>
</dbReference>
<evidence type="ECO:0000256" key="2">
    <source>
        <dbReference type="ARBA" id="ARBA00022692"/>
    </source>
</evidence>
<sequence length="237" mass="27402">MLTPLVQYTTVSCFLALPVVRKFPRKILFLVGQILMMLCCLAMIIILYLNLSKKTSDNIILALTVIYIVIILEFLDRIEIIPISSCTSMDNNIFSFKIGQYEILQTLEIQYLISVHALIQKQKEISGYVPPALNFSLTARKILTYQTFPEIFQIMMTTTMQRITYTHDFLNARESSWKCSCDNTDRALSEMIQYIFSADSTKWHSISEVVPKQKHGSQMENNFLLQMLILELKINYA</sequence>
<dbReference type="InterPro" id="IPR036259">
    <property type="entry name" value="MFS_trans_sf"/>
</dbReference>
<name>A0ABP1I404_9EUKA</name>
<evidence type="ECO:0000313" key="6">
    <source>
        <dbReference type="EMBL" id="CAL6004002.1"/>
    </source>
</evidence>
<dbReference type="Gene3D" id="1.20.1250.20">
    <property type="entry name" value="MFS general substrate transporter like domains"/>
    <property type="match status" value="1"/>
</dbReference>
<feature type="transmembrane region" description="Helical" evidence="5">
    <location>
        <begin position="58"/>
        <end position="75"/>
    </location>
</feature>
<organism evidence="6 7">
    <name type="scientific">Hexamita inflata</name>
    <dbReference type="NCBI Taxonomy" id="28002"/>
    <lineage>
        <taxon>Eukaryota</taxon>
        <taxon>Metamonada</taxon>
        <taxon>Diplomonadida</taxon>
        <taxon>Hexamitidae</taxon>
        <taxon>Hexamitinae</taxon>
        <taxon>Hexamita</taxon>
    </lineage>
</organism>
<dbReference type="EMBL" id="CAXDID020000048">
    <property type="protein sequence ID" value="CAL6004002.1"/>
    <property type="molecule type" value="Genomic_DNA"/>
</dbReference>
<evidence type="ECO:0000256" key="4">
    <source>
        <dbReference type="ARBA" id="ARBA00023136"/>
    </source>
</evidence>
<dbReference type="InterPro" id="IPR005828">
    <property type="entry name" value="MFS_sugar_transport-like"/>
</dbReference>
<comment type="caution">
    <text evidence="6">The sequence shown here is derived from an EMBL/GenBank/DDBJ whole genome shotgun (WGS) entry which is preliminary data.</text>
</comment>
<protein>
    <submittedName>
        <fullName evidence="6">Sugar transporter-like</fullName>
    </submittedName>
</protein>
<comment type="subcellular location">
    <subcellularLocation>
        <location evidence="1">Membrane</location>
    </subcellularLocation>
</comment>
<evidence type="ECO:0000256" key="1">
    <source>
        <dbReference type="ARBA" id="ARBA00004370"/>
    </source>
</evidence>
<reference evidence="6 7" key="1">
    <citation type="submission" date="2024-07" db="EMBL/GenBank/DDBJ databases">
        <authorList>
            <person name="Akdeniz Z."/>
        </authorList>
    </citation>
    <scope>NUCLEOTIDE SEQUENCE [LARGE SCALE GENOMIC DNA]</scope>
</reference>
<evidence type="ECO:0000313" key="7">
    <source>
        <dbReference type="Proteomes" id="UP001642409"/>
    </source>
</evidence>
<keyword evidence="4 5" id="KW-0472">Membrane</keyword>
<keyword evidence="2 5" id="KW-0812">Transmembrane</keyword>
<evidence type="ECO:0000256" key="5">
    <source>
        <dbReference type="SAM" id="Phobius"/>
    </source>
</evidence>
<keyword evidence="7" id="KW-1185">Reference proteome</keyword>
<keyword evidence="3 5" id="KW-1133">Transmembrane helix</keyword>
<evidence type="ECO:0000256" key="3">
    <source>
        <dbReference type="ARBA" id="ARBA00022989"/>
    </source>
</evidence>
<proteinExistence type="predicted"/>
<gene>
    <name evidence="6" type="ORF">HINF_LOCUS18674</name>
</gene>
<feature type="transmembrane region" description="Helical" evidence="5">
    <location>
        <begin position="27"/>
        <end position="51"/>
    </location>
</feature>